<feature type="transmembrane region" description="Helical" evidence="9">
    <location>
        <begin position="230"/>
        <end position="248"/>
    </location>
</feature>
<dbReference type="InterPro" id="IPR013013">
    <property type="entry name" value="PTS_EIIC_1"/>
</dbReference>
<dbReference type="Proteomes" id="UP000886841">
    <property type="component" value="Unassembled WGS sequence"/>
</dbReference>
<dbReference type="GO" id="GO:0009401">
    <property type="term" value="P:phosphoenolpyruvate-dependent sugar phosphotransferase system"/>
    <property type="evidence" value="ECO:0007669"/>
    <property type="project" value="UniProtKB-KW"/>
</dbReference>
<evidence type="ECO:0000256" key="1">
    <source>
        <dbReference type="ARBA" id="ARBA00004651"/>
    </source>
</evidence>
<dbReference type="InterPro" id="IPR050558">
    <property type="entry name" value="PTS_Sugar-Specific_Components"/>
</dbReference>
<feature type="transmembrane region" description="Helical" evidence="9">
    <location>
        <begin position="150"/>
        <end position="172"/>
    </location>
</feature>
<dbReference type="PANTHER" id="PTHR30175:SF1">
    <property type="entry name" value="PTS SYSTEM ARBUTIN-, CELLOBIOSE-, AND SALICIN-SPECIFIC EIIBC COMPONENT-RELATED"/>
    <property type="match status" value="1"/>
</dbReference>
<dbReference type="GO" id="GO:0090589">
    <property type="term" value="F:protein-phosphocysteine-trehalose phosphotransferase system transporter activity"/>
    <property type="evidence" value="ECO:0007669"/>
    <property type="project" value="TreeGrafter"/>
</dbReference>
<feature type="transmembrane region" description="Helical" evidence="9">
    <location>
        <begin position="337"/>
        <end position="358"/>
    </location>
</feature>
<organism evidence="11 12">
    <name type="scientific">Candidatus Egerieimonas intestinavium</name>
    <dbReference type="NCBI Taxonomy" id="2840777"/>
    <lineage>
        <taxon>Bacteria</taxon>
        <taxon>Bacillati</taxon>
        <taxon>Bacillota</taxon>
        <taxon>Clostridia</taxon>
        <taxon>Lachnospirales</taxon>
        <taxon>Lachnospiraceae</taxon>
        <taxon>Lachnospiraceae incertae sedis</taxon>
        <taxon>Candidatus Egerieimonas</taxon>
    </lineage>
</organism>
<name>A0A9D1EJ30_9FIRM</name>
<dbReference type="EMBL" id="DVHU01000042">
    <property type="protein sequence ID" value="HIR92706.1"/>
    <property type="molecule type" value="Genomic_DNA"/>
</dbReference>
<evidence type="ECO:0000256" key="3">
    <source>
        <dbReference type="ARBA" id="ARBA00022475"/>
    </source>
</evidence>
<evidence type="ECO:0000313" key="11">
    <source>
        <dbReference type="EMBL" id="HIR92706.1"/>
    </source>
</evidence>
<keyword evidence="8 9" id="KW-0472">Membrane</keyword>
<dbReference type="PROSITE" id="PS51103">
    <property type="entry name" value="PTS_EIIC_TYPE_1"/>
    <property type="match status" value="1"/>
</dbReference>
<keyword evidence="7 9" id="KW-1133">Transmembrane helix</keyword>
<dbReference type="Pfam" id="PF02378">
    <property type="entry name" value="PTS_EIIC"/>
    <property type="match status" value="1"/>
</dbReference>
<feature type="transmembrane region" description="Helical" evidence="9">
    <location>
        <begin position="260"/>
        <end position="283"/>
    </location>
</feature>
<keyword evidence="5" id="KW-0598">Phosphotransferase system</keyword>
<keyword evidence="6 9" id="KW-0812">Transmembrane</keyword>
<dbReference type="GO" id="GO:0015771">
    <property type="term" value="P:trehalose transport"/>
    <property type="evidence" value="ECO:0007669"/>
    <property type="project" value="TreeGrafter"/>
</dbReference>
<reference evidence="11" key="1">
    <citation type="submission" date="2020-10" db="EMBL/GenBank/DDBJ databases">
        <authorList>
            <person name="Gilroy R."/>
        </authorList>
    </citation>
    <scope>NUCLEOTIDE SEQUENCE</scope>
    <source>
        <strain evidence="11">ChiSxjej1B13-7041</strain>
    </source>
</reference>
<keyword evidence="3" id="KW-1003">Cell membrane</keyword>
<evidence type="ECO:0000313" key="12">
    <source>
        <dbReference type="Proteomes" id="UP000886841"/>
    </source>
</evidence>
<evidence type="ECO:0000256" key="8">
    <source>
        <dbReference type="ARBA" id="ARBA00023136"/>
    </source>
</evidence>
<sequence>MEKKNIILRIMDHISACMSPVVPALLAGGLLKLALLLLGYTGIFAHLGETEELLTALSNAPFYFLPILLAVSCARHFETSSIFALTVVGTLLLPDFVELMERQGGVTLLGLPVIQASYAYSVVPVILIVLVQSRIEAFFRRKLPEQVREIFVGLLTIVCTAVPAILVIGPAGTLVSDGLSQGIFLMEDQVPMLAWGLLAGLSPLLVMTGMHWIFATTAIALIGQQGMEEGIMSCFFILSMALSGAMAAEYLWSKDKKDRQLALTCGLTVFLSGTSEPSIFGVCLPRKLPLATTMLAGAVAGALQGLLPVRCYIYTFSSALSVLMFSDSQDPGNLRNALIVGAAALVLGFVFTLGGRLLQAKRSPAA</sequence>
<dbReference type="GO" id="GO:0005886">
    <property type="term" value="C:plasma membrane"/>
    <property type="evidence" value="ECO:0007669"/>
    <property type="project" value="UniProtKB-SubCell"/>
</dbReference>
<evidence type="ECO:0000256" key="7">
    <source>
        <dbReference type="ARBA" id="ARBA00022989"/>
    </source>
</evidence>
<feature type="domain" description="PTS EIIC type-1" evidence="10">
    <location>
        <begin position="12"/>
        <end position="366"/>
    </location>
</feature>
<gene>
    <name evidence="11" type="ORF">IAB98_04725</name>
</gene>
<evidence type="ECO:0000256" key="9">
    <source>
        <dbReference type="SAM" id="Phobius"/>
    </source>
</evidence>
<evidence type="ECO:0000259" key="10">
    <source>
        <dbReference type="PROSITE" id="PS51103"/>
    </source>
</evidence>
<dbReference type="InterPro" id="IPR003352">
    <property type="entry name" value="PTS_EIIC"/>
</dbReference>
<dbReference type="AlphaFoldDB" id="A0A9D1EJ30"/>
<feature type="transmembrane region" description="Helical" evidence="9">
    <location>
        <begin position="21"/>
        <end position="47"/>
    </location>
</feature>
<dbReference type="PANTHER" id="PTHR30175">
    <property type="entry name" value="PHOSPHOTRANSFERASE SYSTEM TRANSPORT PROTEIN"/>
    <property type="match status" value="1"/>
</dbReference>
<reference evidence="11" key="2">
    <citation type="journal article" date="2021" name="PeerJ">
        <title>Extensive microbial diversity within the chicken gut microbiome revealed by metagenomics and culture.</title>
        <authorList>
            <person name="Gilroy R."/>
            <person name="Ravi A."/>
            <person name="Getino M."/>
            <person name="Pursley I."/>
            <person name="Horton D.L."/>
            <person name="Alikhan N.F."/>
            <person name="Baker D."/>
            <person name="Gharbi K."/>
            <person name="Hall N."/>
            <person name="Watson M."/>
            <person name="Adriaenssens E.M."/>
            <person name="Foster-Nyarko E."/>
            <person name="Jarju S."/>
            <person name="Secka A."/>
            <person name="Antonio M."/>
            <person name="Oren A."/>
            <person name="Chaudhuri R.R."/>
            <person name="La Ragione R."/>
            <person name="Hildebrand F."/>
            <person name="Pallen M.J."/>
        </authorList>
    </citation>
    <scope>NUCLEOTIDE SEQUENCE</scope>
    <source>
        <strain evidence="11">ChiSxjej1B13-7041</strain>
    </source>
</reference>
<keyword evidence="4" id="KW-0762">Sugar transport</keyword>
<evidence type="ECO:0000256" key="4">
    <source>
        <dbReference type="ARBA" id="ARBA00022597"/>
    </source>
</evidence>
<feature type="transmembrane region" description="Helical" evidence="9">
    <location>
        <begin position="53"/>
        <end position="74"/>
    </location>
</feature>
<comment type="caution">
    <text evidence="11">The sequence shown here is derived from an EMBL/GenBank/DDBJ whole genome shotgun (WGS) entry which is preliminary data.</text>
</comment>
<feature type="transmembrane region" description="Helical" evidence="9">
    <location>
        <begin position="109"/>
        <end position="130"/>
    </location>
</feature>
<accession>A0A9D1EJ30</accession>
<evidence type="ECO:0000256" key="6">
    <source>
        <dbReference type="ARBA" id="ARBA00022692"/>
    </source>
</evidence>
<feature type="transmembrane region" description="Helical" evidence="9">
    <location>
        <begin position="81"/>
        <end position="97"/>
    </location>
</feature>
<feature type="transmembrane region" description="Helical" evidence="9">
    <location>
        <begin position="295"/>
        <end position="317"/>
    </location>
</feature>
<evidence type="ECO:0000256" key="2">
    <source>
        <dbReference type="ARBA" id="ARBA00022448"/>
    </source>
</evidence>
<proteinExistence type="predicted"/>
<feature type="transmembrane region" description="Helical" evidence="9">
    <location>
        <begin position="192"/>
        <end position="223"/>
    </location>
</feature>
<evidence type="ECO:0000256" key="5">
    <source>
        <dbReference type="ARBA" id="ARBA00022683"/>
    </source>
</evidence>
<comment type="subcellular location">
    <subcellularLocation>
        <location evidence="1">Cell membrane</location>
        <topology evidence="1">Multi-pass membrane protein</topology>
    </subcellularLocation>
</comment>
<protein>
    <submittedName>
        <fullName evidence="11">PTS transporter subunit EIIC</fullName>
    </submittedName>
</protein>
<keyword evidence="2" id="KW-0813">Transport</keyword>
<dbReference type="GO" id="GO:0008982">
    <property type="term" value="F:protein-N(PI)-phosphohistidine-sugar phosphotransferase activity"/>
    <property type="evidence" value="ECO:0007669"/>
    <property type="project" value="InterPro"/>
</dbReference>